<gene>
    <name evidence="1" type="ORF">ECRASSUSDP1_LOCUS25617</name>
</gene>
<keyword evidence="2" id="KW-1185">Reference proteome</keyword>
<reference evidence="1" key="1">
    <citation type="submission" date="2023-07" db="EMBL/GenBank/DDBJ databases">
        <authorList>
            <consortium name="AG Swart"/>
            <person name="Singh M."/>
            <person name="Singh A."/>
            <person name="Seah K."/>
            <person name="Emmerich C."/>
        </authorList>
    </citation>
    <scope>NUCLEOTIDE SEQUENCE</scope>
    <source>
        <strain evidence="1">DP1</strain>
    </source>
</reference>
<name>A0AAD2D912_EUPCR</name>
<dbReference type="Proteomes" id="UP001295684">
    <property type="component" value="Unassembled WGS sequence"/>
</dbReference>
<organism evidence="1 2">
    <name type="scientific">Euplotes crassus</name>
    <dbReference type="NCBI Taxonomy" id="5936"/>
    <lineage>
        <taxon>Eukaryota</taxon>
        <taxon>Sar</taxon>
        <taxon>Alveolata</taxon>
        <taxon>Ciliophora</taxon>
        <taxon>Intramacronucleata</taxon>
        <taxon>Spirotrichea</taxon>
        <taxon>Hypotrichia</taxon>
        <taxon>Euplotida</taxon>
        <taxon>Euplotidae</taxon>
        <taxon>Moneuplotes</taxon>
    </lineage>
</organism>
<evidence type="ECO:0000313" key="2">
    <source>
        <dbReference type="Proteomes" id="UP001295684"/>
    </source>
</evidence>
<comment type="caution">
    <text evidence="1">The sequence shown here is derived from an EMBL/GenBank/DDBJ whole genome shotgun (WGS) entry which is preliminary data.</text>
</comment>
<protein>
    <submittedName>
        <fullName evidence="1">Uncharacterized protein</fullName>
    </submittedName>
</protein>
<dbReference type="EMBL" id="CAMPGE010026408">
    <property type="protein sequence ID" value="CAI2384096.1"/>
    <property type="molecule type" value="Genomic_DNA"/>
</dbReference>
<proteinExistence type="predicted"/>
<evidence type="ECO:0000313" key="1">
    <source>
        <dbReference type="EMBL" id="CAI2384096.1"/>
    </source>
</evidence>
<sequence length="80" mass="9160">METTDDAGEQPLGWAGWMSEKVQNGTIAVLDEIKFWGEVFVDYWNQDDADAMELLKEYEEAMQTEKLAKHGHTHEQDVAT</sequence>
<dbReference type="AlphaFoldDB" id="A0AAD2D912"/>
<accession>A0AAD2D912</accession>